<dbReference type="OrthoDB" id="10623768at2759"/>
<sequence length="427" mass="46452">MKKKKDEKNVKVLEKASVITSNSSSKKPAAPPKKGEKDTLVTSPLKDHLSDATHPTEPSVQSDALKTEELSIVKPGDPLADGKTGAPAGLPGSAPTTAAGSIVKVLLKAIPKPEAYTVFTTKIPNGMEPFRLTESQRQMVAVKEKTLVTLAASVNCWIDELCVEQGSLGKLSADRARTRPQTSAELPVLSFDEYKSTSNIKHLRYLIETGCQDIQTCQADLAGLRENLASSRKNLLINFEEWYARTYEQDTACETAVKLSVQPTDGASLAAAPQDPVTPLPSRNAQTAFPPNSSAPFTSVTPLGKSEVFAQLEGASKVNEKGVRVEPVSRRSSPAKIAPKDAAELHKMELEQFVDRNPEAASFYRVRDKVRQIIKVREENETYHRFHPQNPLRKLDPELAVKYLIADLPSALNSPPAAPAARMSQSP</sequence>
<evidence type="ECO:0000313" key="2">
    <source>
        <dbReference type="EMBL" id="OQV21772.1"/>
    </source>
</evidence>
<dbReference type="Proteomes" id="UP000192578">
    <property type="component" value="Unassembled WGS sequence"/>
</dbReference>
<evidence type="ECO:0000256" key="1">
    <source>
        <dbReference type="SAM" id="MobiDB-lite"/>
    </source>
</evidence>
<reference evidence="3" key="1">
    <citation type="submission" date="2017-01" db="EMBL/GenBank/DDBJ databases">
        <title>Comparative genomics of anhydrobiosis in the tardigrade Hypsibius dujardini.</title>
        <authorList>
            <person name="Yoshida Y."/>
            <person name="Koutsovoulos G."/>
            <person name="Laetsch D."/>
            <person name="Stevens L."/>
            <person name="Kumar S."/>
            <person name="Horikawa D."/>
            <person name="Ishino K."/>
            <person name="Komine S."/>
            <person name="Tomita M."/>
            <person name="Blaxter M."/>
            <person name="Arakawa K."/>
        </authorList>
    </citation>
    <scope>NUCLEOTIDE SEQUENCE [LARGE SCALE GENOMIC DNA]</scope>
    <source>
        <strain evidence="3">Z151</strain>
    </source>
</reference>
<dbReference type="EMBL" id="MTYJ01000021">
    <property type="protein sequence ID" value="OQV21772.1"/>
    <property type="molecule type" value="Genomic_DNA"/>
</dbReference>
<proteinExistence type="predicted"/>
<organism evidence="2 3">
    <name type="scientific">Hypsibius exemplaris</name>
    <name type="common">Freshwater tardigrade</name>
    <dbReference type="NCBI Taxonomy" id="2072580"/>
    <lineage>
        <taxon>Eukaryota</taxon>
        <taxon>Metazoa</taxon>
        <taxon>Ecdysozoa</taxon>
        <taxon>Tardigrada</taxon>
        <taxon>Eutardigrada</taxon>
        <taxon>Parachela</taxon>
        <taxon>Hypsibioidea</taxon>
        <taxon>Hypsibiidae</taxon>
        <taxon>Hypsibius</taxon>
    </lineage>
</organism>
<protein>
    <submittedName>
        <fullName evidence="2">Uncharacterized protein</fullName>
    </submittedName>
</protein>
<evidence type="ECO:0000313" key="3">
    <source>
        <dbReference type="Proteomes" id="UP000192578"/>
    </source>
</evidence>
<name>A0A1W0X3B1_HYPEX</name>
<dbReference type="AlphaFoldDB" id="A0A1W0X3B1"/>
<comment type="caution">
    <text evidence="2">The sequence shown here is derived from an EMBL/GenBank/DDBJ whole genome shotgun (WGS) entry which is preliminary data.</text>
</comment>
<accession>A0A1W0X3B1</accession>
<feature type="region of interest" description="Disordered" evidence="1">
    <location>
        <begin position="1"/>
        <end position="95"/>
    </location>
</feature>
<keyword evidence="3" id="KW-1185">Reference proteome</keyword>
<feature type="compositionally biased region" description="Basic and acidic residues" evidence="1">
    <location>
        <begin position="33"/>
        <end position="51"/>
    </location>
</feature>
<gene>
    <name evidence="2" type="ORF">BV898_04348</name>
</gene>
<feature type="compositionally biased region" description="Basic and acidic residues" evidence="1">
    <location>
        <begin position="1"/>
        <end position="14"/>
    </location>
</feature>